<organism evidence="1">
    <name type="scientific">Picea glauca</name>
    <name type="common">White spruce</name>
    <name type="synonym">Pinus glauca</name>
    <dbReference type="NCBI Taxonomy" id="3330"/>
    <lineage>
        <taxon>Eukaryota</taxon>
        <taxon>Viridiplantae</taxon>
        <taxon>Streptophyta</taxon>
        <taxon>Embryophyta</taxon>
        <taxon>Tracheophyta</taxon>
        <taxon>Spermatophyta</taxon>
        <taxon>Pinopsida</taxon>
        <taxon>Pinidae</taxon>
        <taxon>Conifers I</taxon>
        <taxon>Pinales</taxon>
        <taxon>Pinaceae</taxon>
        <taxon>Picea</taxon>
    </lineage>
</organism>
<dbReference type="AlphaFoldDB" id="A0A117NHC4"/>
<name>A0A117NHC4_PICGL</name>
<gene>
    <name evidence="1" type="ORF">ABT39_MTgene5123</name>
</gene>
<dbReference type="EMBL" id="LKAM01000006">
    <property type="protein sequence ID" value="KUM48127.1"/>
    <property type="molecule type" value="Genomic_DNA"/>
</dbReference>
<proteinExistence type="predicted"/>
<comment type="caution">
    <text evidence="1">The sequence shown here is derived from an EMBL/GenBank/DDBJ whole genome shotgun (WGS) entry which is preliminary data.</text>
</comment>
<evidence type="ECO:0000313" key="1">
    <source>
        <dbReference type="EMBL" id="KUM48127.1"/>
    </source>
</evidence>
<reference evidence="1" key="1">
    <citation type="journal article" date="2015" name="Genome Biol. Evol.">
        <title>Organellar Genomes of White Spruce (Picea glauca): Assembly and Annotation.</title>
        <authorList>
            <person name="Jackman S.D."/>
            <person name="Warren R.L."/>
            <person name="Gibb E.A."/>
            <person name="Vandervalk B.P."/>
            <person name="Mohamadi H."/>
            <person name="Chu J."/>
            <person name="Raymond A."/>
            <person name="Pleasance S."/>
            <person name="Coope R."/>
            <person name="Wildung M.R."/>
            <person name="Ritland C.E."/>
            <person name="Bousquet J."/>
            <person name="Jones S.J."/>
            <person name="Bohlmann J."/>
            <person name="Birol I."/>
        </authorList>
    </citation>
    <scope>NUCLEOTIDE SEQUENCE [LARGE SCALE GENOMIC DNA]</scope>
    <source>
        <tissue evidence="1">Flushing bud</tissue>
    </source>
</reference>
<protein>
    <submittedName>
        <fullName evidence="1">Uncharacterized protein</fullName>
    </submittedName>
</protein>
<keyword evidence="1" id="KW-0496">Mitochondrion</keyword>
<accession>A0A117NHC4</accession>
<sequence length="61" mass="7107">MDNMPPTLYKKGVASLKHAFETVQLQGMPFLSCFRACTARRLLLYRINWGLRLLNPRNILK</sequence>
<geneLocation type="mitochondrion" evidence="1"/>